<accession>A0A839ITX0</accession>
<dbReference type="EMBL" id="JACJFM010000027">
    <property type="protein sequence ID" value="MBB1488391.1"/>
    <property type="molecule type" value="Genomic_DNA"/>
</dbReference>
<dbReference type="SUPFAM" id="SSF51306">
    <property type="entry name" value="LexA/Signal peptidase"/>
    <property type="match status" value="1"/>
</dbReference>
<evidence type="ECO:0000313" key="2">
    <source>
        <dbReference type="EMBL" id="MBB1488391.1"/>
    </source>
</evidence>
<dbReference type="InterPro" id="IPR015927">
    <property type="entry name" value="Peptidase_S24_S26A/B/C"/>
</dbReference>
<dbReference type="RefSeq" id="WP_182810159.1">
    <property type="nucleotide sequence ID" value="NZ_JACJFM010000027.1"/>
</dbReference>
<proteinExistence type="predicted"/>
<organism evidence="2 3">
    <name type="scientific">Oceanospirillum sediminis</name>
    <dbReference type="NCBI Taxonomy" id="2760088"/>
    <lineage>
        <taxon>Bacteria</taxon>
        <taxon>Pseudomonadati</taxon>
        <taxon>Pseudomonadota</taxon>
        <taxon>Gammaproteobacteria</taxon>
        <taxon>Oceanospirillales</taxon>
        <taxon>Oceanospirillaceae</taxon>
        <taxon>Oceanospirillum</taxon>
    </lineage>
</organism>
<evidence type="ECO:0000313" key="3">
    <source>
        <dbReference type="Proteomes" id="UP000565262"/>
    </source>
</evidence>
<reference evidence="2 3" key="1">
    <citation type="submission" date="2020-08" db="EMBL/GenBank/DDBJ databases">
        <title>Oceanospirillum sp. nov. isolated from marine sediment.</title>
        <authorList>
            <person name="Ji X."/>
        </authorList>
    </citation>
    <scope>NUCLEOTIDE SEQUENCE [LARGE SCALE GENOMIC DNA]</scope>
    <source>
        <strain evidence="2 3">D5</strain>
    </source>
</reference>
<dbReference type="InterPro" id="IPR036286">
    <property type="entry name" value="LexA/Signal_pep-like_sf"/>
</dbReference>
<feature type="domain" description="Peptidase S24/S26A/S26B/S26C" evidence="1">
    <location>
        <begin position="7"/>
        <end position="69"/>
    </location>
</feature>
<dbReference type="Gene3D" id="2.10.109.10">
    <property type="entry name" value="Umud Fragment, subunit A"/>
    <property type="match status" value="1"/>
</dbReference>
<sequence>MPALLNIFRVTGPSMEPHLSDGDYVITTGLKHLTPGCIVVIRHPEYQVMIKRVIEIREQGEFLLAGENNLSITSEQIGWCSREWLLGVVLITFR</sequence>
<comment type="caution">
    <text evidence="2">The sequence shown here is derived from an EMBL/GenBank/DDBJ whole genome shotgun (WGS) entry which is preliminary data.</text>
</comment>
<protein>
    <submittedName>
        <fullName evidence="2">Peptidase S24</fullName>
    </submittedName>
</protein>
<keyword evidence="3" id="KW-1185">Reference proteome</keyword>
<gene>
    <name evidence="2" type="ORF">H4O21_17435</name>
</gene>
<name>A0A839ITX0_9GAMM</name>
<dbReference type="Pfam" id="PF00717">
    <property type="entry name" value="Peptidase_S24"/>
    <property type="match status" value="1"/>
</dbReference>
<dbReference type="CDD" id="cd06462">
    <property type="entry name" value="Peptidase_S24_S26"/>
    <property type="match status" value="1"/>
</dbReference>
<dbReference type="Proteomes" id="UP000565262">
    <property type="component" value="Unassembled WGS sequence"/>
</dbReference>
<dbReference type="AlphaFoldDB" id="A0A839ITX0"/>
<evidence type="ECO:0000259" key="1">
    <source>
        <dbReference type="Pfam" id="PF00717"/>
    </source>
</evidence>